<comment type="caution">
    <text evidence="2">The sequence shown here is derived from an EMBL/GenBank/DDBJ whole genome shotgun (WGS) entry which is preliminary data.</text>
</comment>
<organism evidence="2 3">
    <name type="scientific">Danionella cerebrum</name>
    <dbReference type="NCBI Taxonomy" id="2873325"/>
    <lineage>
        <taxon>Eukaryota</taxon>
        <taxon>Metazoa</taxon>
        <taxon>Chordata</taxon>
        <taxon>Craniata</taxon>
        <taxon>Vertebrata</taxon>
        <taxon>Euteleostomi</taxon>
        <taxon>Actinopterygii</taxon>
        <taxon>Neopterygii</taxon>
        <taxon>Teleostei</taxon>
        <taxon>Ostariophysi</taxon>
        <taxon>Cypriniformes</taxon>
        <taxon>Danionidae</taxon>
        <taxon>Danioninae</taxon>
        <taxon>Danionella</taxon>
    </lineage>
</organism>
<feature type="non-terminal residue" evidence="2">
    <location>
        <position position="83"/>
    </location>
</feature>
<dbReference type="InterPro" id="IPR013809">
    <property type="entry name" value="ENTH"/>
</dbReference>
<dbReference type="PANTHER" id="PTHR12276">
    <property type="entry name" value="EPSIN/ENT-RELATED"/>
    <property type="match status" value="1"/>
</dbReference>
<evidence type="ECO:0000313" key="2">
    <source>
        <dbReference type="EMBL" id="TRZ03187.1"/>
    </source>
</evidence>
<dbReference type="InterPro" id="IPR008942">
    <property type="entry name" value="ENTH_VHS"/>
</dbReference>
<dbReference type="GO" id="GO:0030276">
    <property type="term" value="F:clathrin binding"/>
    <property type="evidence" value="ECO:0007669"/>
    <property type="project" value="TreeGrafter"/>
</dbReference>
<dbReference type="EMBL" id="SRMA01014186">
    <property type="protein sequence ID" value="TRZ03187.1"/>
    <property type="molecule type" value="Genomic_DNA"/>
</dbReference>
<protein>
    <recommendedName>
        <fullName evidence="1">ENTH domain-containing protein</fullName>
    </recommendedName>
</protein>
<keyword evidence="3" id="KW-1185">Reference proteome</keyword>
<dbReference type="STRING" id="623744.A0A553RLX7"/>
<feature type="domain" description="ENTH" evidence="1">
    <location>
        <begin position="1"/>
        <end position="68"/>
    </location>
</feature>
<dbReference type="Gene3D" id="1.25.40.90">
    <property type="match status" value="1"/>
</dbReference>
<dbReference type="GO" id="GO:0030125">
    <property type="term" value="C:clathrin vesicle coat"/>
    <property type="evidence" value="ECO:0007669"/>
    <property type="project" value="TreeGrafter"/>
</dbReference>
<dbReference type="GO" id="GO:0005543">
    <property type="term" value="F:phospholipid binding"/>
    <property type="evidence" value="ECO:0007669"/>
    <property type="project" value="TreeGrafter"/>
</dbReference>
<name>A0A553RLX7_9TELE</name>
<dbReference type="Pfam" id="PF01417">
    <property type="entry name" value="ENTH"/>
    <property type="match status" value="1"/>
</dbReference>
<dbReference type="GO" id="GO:0005886">
    <property type="term" value="C:plasma membrane"/>
    <property type="evidence" value="ECO:0007669"/>
    <property type="project" value="TreeGrafter"/>
</dbReference>
<dbReference type="OrthoDB" id="4033880at2759"/>
<dbReference type="AlphaFoldDB" id="A0A553RLX7"/>
<accession>A0A553RLX7</accession>
<evidence type="ECO:0000313" key="3">
    <source>
        <dbReference type="Proteomes" id="UP000316079"/>
    </source>
</evidence>
<dbReference type="PROSITE" id="PS50942">
    <property type="entry name" value="ENTH"/>
    <property type="match status" value="1"/>
</dbReference>
<dbReference type="GO" id="GO:0005768">
    <property type="term" value="C:endosome"/>
    <property type="evidence" value="ECO:0007669"/>
    <property type="project" value="TreeGrafter"/>
</dbReference>
<gene>
    <name evidence="2" type="ORF">DNTS_025269</name>
</gene>
<dbReference type="GO" id="GO:0006897">
    <property type="term" value="P:endocytosis"/>
    <property type="evidence" value="ECO:0007669"/>
    <property type="project" value="TreeGrafter"/>
</dbReference>
<reference evidence="2 3" key="1">
    <citation type="journal article" date="2019" name="Sci. Data">
        <title>Hybrid genome assembly and annotation of Danionella translucida.</title>
        <authorList>
            <person name="Kadobianskyi M."/>
            <person name="Schulze L."/>
            <person name="Schuelke M."/>
            <person name="Judkewitz B."/>
        </authorList>
    </citation>
    <scope>NUCLEOTIDE SEQUENCE [LARGE SCALE GENOMIC DNA]</scope>
    <source>
        <strain evidence="2 3">Bolton</strain>
    </source>
</reference>
<feature type="non-terminal residue" evidence="2">
    <location>
        <position position="1"/>
    </location>
</feature>
<dbReference type="PANTHER" id="PTHR12276:SF103">
    <property type="entry name" value="EPSIN-1"/>
    <property type="match status" value="1"/>
</dbReference>
<dbReference type="Proteomes" id="UP000316079">
    <property type="component" value="Unassembled WGS sequence"/>
</dbReference>
<sequence length="83" mass="9648">ALTLLEYLLKTGSDKIPQQSLENLHIIKALTEYRFTDKDGKDQGVNVREKAKIVMLLIQDEEKRNEERDFAMKTKDKLTKTPN</sequence>
<evidence type="ECO:0000259" key="1">
    <source>
        <dbReference type="PROSITE" id="PS50942"/>
    </source>
</evidence>
<proteinExistence type="predicted"/>
<dbReference type="SUPFAM" id="SSF48464">
    <property type="entry name" value="ENTH/VHS domain"/>
    <property type="match status" value="1"/>
</dbReference>